<dbReference type="GO" id="GO:0006508">
    <property type="term" value="P:proteolysis"/>
    <property type="evidence" value="ECO:0007669"/>
    <property type="project" value="InterPro"/>
</dbReference>
<feature type="domain" description="Peptidase C14 caspase" evidence="3">
    <location>
        <begin position="2"/>
        <end position="337"/>
    </location>
</feature>
<dbReference type="PANTHER" id="PTHR48104:SF30">
    <property type="entry name" value="METACASPASE-1"/>
    <property type="match status" value="1"/>
</dbReference>
<keyword evidence="5" id="KW-1185">Reference proteome</keyword>
<evidence type="ECO:0000256" key="2">
    <source>
        <dbReference type="SAM" id="MobiDB-lite"/>
    </source>
</evidence>
<dbReference type="Gene3D" id="3.40.50.12660">
    <property type="match status" value="1"/>
</dbReference>
<dbReference type="AlphaFoldDB" id="A0AAW0B2P9"/>
<dbReference type="InterPro" id="IPR011600">
    <property type="entry name" value="Pept_C14_caspase"/>
</dbReference>
<evidence type="ECO:0000313" key="5">
    <source>
        <dbReference type="Proteomes" id="UP001362999"/>
    </source>
</evidence>
<accession>A0AAW0B2P9</accession>
<feature type="region of interest" description="Disordered" evidence="2">
    <location>
        <begin position="185"/>
        <end position="208"/>
    </location>
</feature>
<dbReference type="InterPro" id="IPR050452">
    <property type="entry name" value="Metacaspase"/>
</dbReference>
<dbReference type="PANTHER" id="PTHR48104">
    <property type="entry name" value="METACASPASE-4"/>
    <property type="match status" value="1"/>
</dbReference>
<gene>
    <name evidence="4" type="ORF">R3P38DRAFT_1249353</name>
</gene>
<evidence type="ECO:0000256" key="1">
    <source>
        <dbReference type="ARBA" id="ARBA00009005"/>
    </source>
</evidence>
<sequence>MKKWALLIGVRDGDHGGPSKLNDIHSDVYKMRNLLVDMYGYKPFNIVILIDNGVEEHVQPTRNNILAAIARLIKNAEGGDEVYFQYAGPSVQTPNANTGEEDGFDEWLGPLDGQFITHNDLHNALVCPLPSGSRLVIVLDLYRYELFRRHAMLLDVAPAASDFHLHALHAGPLRRSGLTDVPSSFAPSSSTAFGISTRRGAGSPRITRGTTKRLGSLSRLRTRSKWLGGRLRVPASLYPNIDELESEEPHGEPWVLSDGQAMRCESPEAVDVGYQMFDGGFTIEDQDTSVRAEVIRLASCRDAWQEGENGSTMILQLVDILKKHPYLSLKNLSEQVAQLQRAWGKKGREYQYQRRWYLRRTVSLPLLVEPSPALPARSATLGAVNSRSSKKAALLLQVQEGFESMKQMIKAPIQHLNGRYIMYGFEGPELASSRSLVMK</sequence>
<dbReference type="GO" id="GO:0005737">
    <property type="term" value="C:cytoplasm"/>
    <property type="evidence" value="ECO:0007669"/>
    <property type="project" value="TreeGrafter"/>
</dbReference>
<comment type="similarity">
    <text evidence="1">Belongs to the peptidase C14B family.</text>
</comment>
<protein>
    <submittedName>
        <fullName evidence="4">Caspase domain-containing protein</fullName>
    </submittedName>
</protein>
<proteinExistence type="inferred from homology"/>
<organism evidence="4 5">
    <name type="scientific">Favolaschia claudopus</name>
    <dbReference type="NCBI Taxonomy" id="2862362"/>
    <lineage>
        <taxon>Eukaryota</taxon>
        <taxon>Fungi</taxon>
        <taxon>Dikarya</taxon>
        <taxon>Basidiomycota</taxon>
        <taxon>Agaricomycotina</taxon>
        <taxon>Agaricomycetes</taxon>
        <taxon>Agaricomycetidae</taxon>
        <taxon>Agaricales</taxon>
        <taxon>Marasmiineae</taxon>
        <taxon>Mycenaceae</taxon>
        <taxon>Favolaschia</taxon>
    </lineage>
</organism>
<evidence type="ECO:0000313" key="4">
    <source>
        <dbReference type="EMBL" id="KAK7019524.1"/>
    </source>
</evidence>
<reference evidence="4 5" key="1">
    <citation type="journal article" date="2024" name="J Genomics">
        <title>Draft genome sequencing and assembly of Favolaschia claudopus CIRM-BRFM 2984 isolated from oak limbs.</title>
        <authorList>
            <person name="Navarro D."/>
            <person name="Drula E."/>
            <person name="Chaduli D."/>
            <person name="Cazenave R."/>
            <person name="Ahrendt S."/>
            <person name="Wang J."/>
            <person name="Lipzen A."/>
            <person name="Daum C."/>
            <person name="Barry K."/>
            <person name="Grigoriev I.V."/>
            <person name="Favel A."/>
            <person name="Rosso M.N."/>
            <person name="Martin F."/>
        </authorList>
    </citation>
    <scope>NUCLEOTIDE SEQUENCE [LARGE SCALE GENOMIC DNA]</scope>
    <source>
        <strain evidence="4 5">CIRM-BRFM 2984</strain>
    </source>
</reference>
<name>A0AAW0B2P9_9AGAR</name>
<dbReference type="GO" id="GO:0004197">
    <property type="term" value="F:cysteine-type endopeptidase activity"/>
    <property type="evidence" value="ECO:0007669"/>
    <property type="project" value="InterPro"/>
</dbReference>
<dbReference type="Pfam" id="PF00656">
    <property type="entry name" value="Peptidase_C14"/>
    <property type="match status" value="1"/>
</dbReference>
<dbReference type="Proteomes" id="UP001362999">
    <property type="component" value="Unassembled WGS sequence"/>
</dbReference>
<comment type="caution">
    <text evidence="4">The sequence shown here is derived from an EMBL/GenBank/DDBJ whole genome shotgun (WGS) entry which is preliminary data.</text>
</comment>
<evidence type="ECO:0000259" key="3">
    <source>
        <dbReference type="Pfam" id="PF00656"/>
    </source>
</evidence>
<dbReference type="EMBL" id="JAWWNJ010000043">
    <property type="protein sequence ID" value="KAK7019524.1"/>
    <property type="molecule type" value="Genomic_DNA"/>
</dbReference>